<feature type="transmembrane region" description="Helical" evidence="6">
    <location>
        <begin position="241"/>
        <end position="261"/>
    </location>
</feature>
<organism evidence="7 8">
    <name type="scientific">Staphylococcus hominis</name>
    <dbReference type="NCBI Taxonomy" id="1290"/>
    <lineage>
        <taxon>Bacteria</taxon>
        <taxon>Bacillati</taxon>
        <taxon>Bacillota</taxon>
        <taxon>Bacilli</taxon>
        <taxon>Bacillales</taxon>
        <taxon>Staphylococcaceae</taxon>
        <taxon>Staphylococcus</taxon>
    </lineage>
</organism>
<dbReference type="RefSeq" id="WP_107640586.1">
    <property type="nucleotide sequence ID" value="NZ_PZHX01000043.1"/>
</dbReference>
<sequence>MSYKKFLSDSFFMILSSGIAQIILVATVPIISRIYLPSEFGRFTIFSNIVMILIPIINARYDLLIINAKDKHQANLLSQISFIISMIIILILVPFIIIVSILYPKNTIDLLFIMVMLLLVSFTNIFTSYLNRERNYKVLSLVNIFRSFSMVIMQIVLGLLNFGSLGLIIGYSLSYIAGIGIGYKTFKKHFYVIKEKEELKKEFLINKNQILFSTPSILLNSLSFSVVVFFIGLLYSNEEVGIYGMAFRVLVVPVTIISAGLSKIFMQRANDYFVKYGNFRSLLIKFSFALLGLSIFLYFPFYFINEKIVVLILGKKWIDMINILKIMIPLFTVRLIVSTVSLSVIVLKKQQLELLLQGLFLVGTVITFLVSISFNLNFKSFIGLNSLILICSYAIFFIILYYFAKKKDKSEELKWN</sequence>
<dbReference type="GO" id="GO:0005886">
    <property type="term" value="C:plasma membrane"/>
    <property type="evidence" value="ECO:0007669"/>
    <property type="project" value="UniProtKB-SubCell"/>
</dbReference>
<keyword evidence="3 6" id="KW-0812">Transmembrane</keyword>
<feature type="transmembrane region" description="Helical" evidence="6">
    <location>
        <begin position="43"/>
        <end position="61"/>
    </location>
</feature>
<keyword evidence="2" id="KW-1003">Cell membrane</keyword>
<evidence type="ECO:0000313" key="8">
    <source>
        <dbReference type="Proteomes" id="UP000241540"/>
    </source>
</evidence>
<feature type="transmembrane region" description="Helical" evidence="6">
    <location>
        <begin position="382"/>
        <end position="404"/>
    </location>
</feature>
<feature type="transmembrane region" description="Helical" evidence="6">
    <location>
        <begin position="168"/>
        <end position="186"/>
    </location>
</feature>
<keyword evidence="4 6" id="KW-1133">Transmembrane helix</keyword>
<accession>A0A974KVQ6</accession>
<gene>
    <name evidence="7" type="ORF">BUZ51_12275</name>
</gene>
<reference evidence="7 8" key="1">
    <citation type="journal article" date="2016" name="Front. Microbiol.">
        <title>Comprehensive Phylogenetic Analysis of Bovine Non-aureus Staphylococci Species Based on Whole-Genome Sequencing.</title>
        <authorList>
            <person name="Naushad S."/>
            <person name="Barkema H.W."/>
            <person name="Luby C."/>
            <person name="Condas L.A."/>
            <person name="Nobrega D.B."/>
            <person name="Carson D.A."/>
            <person name="De Buck J."/>
        </authorList>
    </citation>
    <scope>NUCLEOTIDE SEQUENCE [LARGE SCALE GENOMIC DNA]</scope>
    <source>
        <strain evidence="7 8">SNUC 5336</strain>
    </source>
</reference>
<comment type="caution">
    <text evidence="7">The sequence shown here is derived from an EMBL/GenBank/DDBJ whole genome shotgun (WGS) entry which is preliminary data.</text>
</comment>
<evidence type="ECO:0000256" key="5">
    <source>
        <dbReference type="ARBA" id="ARBA00023136"/>
    </source>
</evidence>
<protein>
    <submittedName>
        <fullName evidence="7">Capsular biosynthesis protein</fullName>
    </submittedName>
</protein>
<feature type="transmembrane region" description="Helical" evidence="6">
    <location>
        <begin position="323"/>
        <end position="347"/>
    </location>
</feature>
<evidence type="ECO:0000256" key="1">
    <source>
        <dbReference type="ARBA" id="ARBA00004651"/>
    </source>
</evidence>
<feature type="transmembrane region" description="Helical" evidence="6">
    <location>
        <begin position="143"/>
        <end position="162"/>
    </location>
</feature>
<feature type="transmembrane region" description="Helical" evidence="6">
    <location>
        <begin position="12"/>
        <end position="31"/>
    </location>
</feature>
<feature type="transmembrane region" description="Helical" evidence="6">
    <location>
        <begin position="282"/>
        <end position="303"/>
    </location>
</feature>
<dbReference type="AlphaFoldDB" id="A0A974KVQ6"/>
<dbReference type="Proteomes" id="UP000241540">
    <property type="component" value="Unassembled WGS sequence"/>
</dbReference>
<comment type="subcellular location">
    <subcellularLocation>
        <location evidence="1">Cell membrane</location>
        <topology evidence="1">Multi-pass membrane protein</topology>
    </subcellularLocation>
</comment>
<evidence type="ECO:0000256" key="2">
    <source>
        <dbReference type="ARBA" id="ARBA00022475"/>
    </source>
</evidence>
<proteinExistence type="predicted"/>
<evidence type="ECO:0000256" key="6">
    <source>
        <dbReference type="SAM" id="Phobius"/>
    </source>
</evidence>
<feature type="transmembrane region" description="Helical" evidence="6">
    <location>
        <begin position="354"/>
        <end position="376"/>
    </location>
</feature>
<feature type="transmembrane region" description="Helical" evidence="6">
    <location>
        <begin position="82"/>
        <end position="104"/>
    </location>
</feature>
<dbReference type="EMBL" id="PZHX01000043">
    <property type="protein sequence ID" value="PTK29111.1"/>
    <property type="molecule type" value="Genomic_DNA"/>
</dbReference>
<keyword evidence="5 6" id="KW-0472">Membrane</keyword>
<evidence type="ECO:0000313" key="7">
    <source>
        <dbReference type="EMBL" id="PTK29111.1"/>
    </source>
</evidence>
<evidence type="ECO:0000256" key="4">
    <source>
        <dbReference type="ARBA" id="ARBA00022989"/>
    </source>
</evidence>
<name>A0A974KVQ6_STAHO</name>
<dbReference type="Pfam" id="PF13440">
    <property type="entry name" value="Polysacc_synt_3"/>
    <property type="match status" value="1"/>
</dbReference>
<feature type="transmembrane region" description="Helical" evidence="6">
    <location>
        <begin position="110"/>
        <end position="131"/>
    </location>
</feature>
<feature type="transmembrane region" description="Helical" evidence="6">
    <location>
        <begin position="210"/>
        <end position="235"/>
    </location>
</feature>
<dbReference type="InterPro" id="IPR050833">
    <property type="entry name" value="Poly_Biosynth_Transport"/>
</dbReference>
<dbReference type="PANTHER" id="PTHR30250:SF11">
    <property type="entry name" value="O-ANTIGEN TRANSPORTER-RELATED"/>
    <property type="match status" value="1"/>
</dbReference>
<evidence type="ECO:0000256" key="3">
    <source>
        <dbReference type="ARBA" id="ARBA00022692"/>
    </source>
</evidence>
<dbReference type="PANTHER" id="PTHR30250">
    <property type="entry name" value="PST FAMILY PREDICTED COLANIC ACID TRANSPORTER"/>
    <property type="match status" value="1"/>
</dbReference>